<evidence type="ECO:0000256" key="2">
    <source>
        <dbReference type="ARBA" id="ARBA00022448"/>
    </source>
</evidence>
<keyword evidence="4 6" id="KW-1133">Transmembrane helix</keyword>
<dbReference type="Proteomes" id="UP001309876">
    <property type="component" value="Unassembled WGS sequence"/>
</dbReference>
<dbReference type="Gene3D" id="1.20.1740.10">
    <property type="entry name" value="Amino acid/polyamine transporter I"/>
    <property type="match status" value="1"/>
</dbReference>
<evidence type="ECO:0000256" key="1">
    <source>
        <dbReference type="ARBA" id="ARBA00004141"/>
    </source>
</evidence>
<evidence type="ECO:0000256" key="3">
    <source>
        <dbReference type="ARBA" id="ARBA00022692"/>
    </source>
</evidence>
<keyword evidence="2" id="KW-0813">Transport</keyword>
<keyword evidence="5 6" id="KW-0472">Membrane</keyword>
<comment type="subcellular location">
    <subcellularLocation>
        <location evidence="1">Membrane</location>
        <topology evidence="1">Multi-pass membrane protein</topology>
    </subcellularLocation>
</comment>
<evidence type="ECO:0000256" key="6">
    <source>
        <dbReference type="SAM" id="Phobius"/>
    </source>
</evidence>
<sequence>MSSKPYVMSQYKPEDAATEWTELDEVTKEGFTTNDQLDMQRMGKKQEFRRNFRFLTTVGFTCCVMGTWEILLTSNTPALLAGGSAGLFWSVCWAYCGQFFVVLSLAEMSSMAPTAGAQYHWISLLAPAEYQRLLSYLSGWLSTISWQSIVALDCYLVGTIIQGLITVNDETYVAAKWQATLLIITVAIFITLFNIFAAKHLPLAEGIFVTGHFFAFFPVVIILLVLAPKRSTKDVFLTFSDNGAGWPNVGLSTLVGQVSAIFSVLGSDSVAHMAEEVQDSSIVVPRAMTWSFIVNIPSTIGLLLTYLYCMPSVSDAVSHSSGYPFLYVFQEATGSASGATGLAIVILLLLAMITISAAASTSRQTFAFARDHGLPFSTWLSTVHPRWHVPANAIVFTCIFTIVLSLINIGSTAAFNAMLSLSATALMATYV</sequence>
<accession>A0AAN7YD76</accession>
<evidence type="ECO:0000313" key="8">
    <source>
        <dbReference type="Proteomes" id="UP001309876"/>
    </source>
</evidence>
<dbReference type="AlphaFoldDB" id="A0AAN7YD76"/>
<organism evidence="7 8">
    <name type="scientific">Lithohypha guttulata</name>
    <dbReference type="NCBI Taxonomy" id="1690604"/>
    <lineage>
        <taxon>Eukaryota</taxon>
        <taxon>Fungi</taxon>
        <taxon>Dikarya</taxon>
        <taxon>Ascomycota</taxon>
        <taxon>Pezizomycotina</taxon>
        <taxon>Eurotiomycetes</taxon>
        <taxon>Chaetothyriomycetidae</taxon>
        <taxon>Chaetothyriales</taxon>
        <taxon>Trichomeriaceae</taxon>
        <taxon>Lithohypha</taxon>
    </lineage>
</organism>
<feature type="transmembrane region" description="Helical" evidence="6">
    <location>
        <begin position="389"/>
        <end position="407"/>
    </location>
</feature>
<protein>
    <recommendedName>
        <fullName evidence="9">Amino acid transporter</fullName>
    </recommendedName>
</protein>
<dbReference type="PANTHER" id="PTHR45649:SF4">
    <property type="entry name" value="TRANSPORTER, PUTATIVE (EUROFUNG)-RELATED"/>
    <property type="match status" value="1"/>
</dbReference>
<dbReference type="GO" id="GO:0022857">
    <property type="term" value="F:transmembrane transporter activity"/>
    <property type="evidence" value="ECO:0007669"/>
    <property type="project" value="InterPro"/>
</dbReference>
<name>A0AAN7YD76_9EURO</name>
<feature type="transmembrane region" description="Helical" evidence="6">
    <location>
        <begin position="52"/>
        <end position="72"/>
    </location>
</feature>
<evidence type="ECO:0000313" key="7">
    <source>
        <dbReference type="EMBL" id="KAK5081569.1"/>
    </source>
</evidence>
<dbReference type="InterPro" id="IPR002293">
    <property type="entry name" value="AA/rel_permease1"/>
</dbReference>
<dbReference type="Pfam" id="PF13520">
    <property type="entry name" value="AA_permease_2"/>
    <property type="match status" value="1"/>
</dbReference>
<dbReference type="GO" id="GO:0016020">
    <property type="term" value="C:membrane"/>
    <property type="evidence" value="ECO:0007669"/>
    <property type="project" value="UniProtKB-SubCell"/>
</dbReference>
<comment type="caution">
    <text evidence="7">The sequence shown here is derived from an EMBL/GenBank/DDBJ whole genome shotgun (WGS) entry which is preliminary data.</text>
</comment>
<dbReference type="PANTHER" id="PTHR45649">
    <property type="entry name" value="AMINO-ACID PERMEASE BAT1"/>
    <property type="match status" value="1"/>
</dbReference>
<feature type="transmembrane region" description="Helical" evidence="6">
    <location>
        <begin position="339"/>
        <end position="360"/>
    </location>
</feature>
<keyword evidence="3 6" id="KW-0812">Transmembrane</keyword>
<feature type="transmembrane region" description="Helical" evidence="6">
    <location>
        <begin position="177"/>
        <end position="196"/>
    </location>
</feature>
<proteinExistence type="predicted"/>
<evidence type="ECO:0000256" key="5">
    <source>
        <dbReference type="ARBA" id="ARBA00023136"/>
    </source>
</evidence>
<evidence type="ECO:0000256" key="4">
    <source>
        <dbReference type="ARBA" id="ARBA00022989"/>
    </source>
</evidence>
<gene>
    <name evidence="7" type="ORF">LTR05_007700</name>
</gene>
<reference evidence="7 8" key="1">
    <citation type="submission" date="2023-08" db="EMBL/GenBank/DDBJ databases">
        <title>Black Yeasts Isolated from many extreme environments.</title>
        <authorList>
            <person name="Coleine C."/>
            <person name="Stajich J.E."/>
            <person name="Selbmann L."/>
        </authorList>
    </citation>
    <scope>NUCLEOTIDE SEQUENCE [LARGE SCALE GENOMIC DNA]</scope>
    <source>
        <strain evidence="7 8">CCFEE 5910</strain>
    </source>
</reference>
<feature type="transmembrane region" description="Helical" evidence="6">
    <location>
        <begin position="287"/>
        <end position="308"/>
    </location>
</feature>
<feature type="transmembrane region" description="Helical" evidence="6">
    <location>
        <begin position="78"/>
        <end position="103"/>
    </location>
</feature>
<evidence type="ECO:0008006" key="9">
    <source>
        <dbReference type="Google" id="ProtNLM"/>
    </source>
</evidence>
<feature type="transmembrane region" description="Helical" evidence="6">
    <location>
        <begin position="203"/>
        <end position="226"/>
    </location>
</feature>
<dbReference type="PIRSF" id="PIRSF006060">
    <property type="entry name" value="AA_transporter"/>
    <property type="match status" value="1"/>
</dbReference>
<dbReference type="EMBL" id="JAVRRJ010000009">
    <property type="protein sequence ID" value="KAK5081569.1"/>
    <property type="molecule type" value="Genomic_DNA"/>
</dbReference>
<keyword evidence="8" id="KW-1185">Reference proteome</keyword>